<sequence>LATNIALGGKPRDAGLVEIPQKPELECLLSMRSFPSRLPFPLKADKPAHISPGAKSITILTMRFEKVAALSLLRVGLTAAQLTYASNQPKVVPDSEAVAANFPEVQDVELFSPAFANPESVPSTFANGTSGPTDEATLDYFLRTLAARNEWMNYHNPDFQSEEGRLIPYVYLSTSKPVLNSLGSHANASAPGKVRIWMQGGVHGNEPAGDQALLALLGKFDANTTWAASVLDKVDIMMLPRYNPDGVAYFQRYFATNFDPNRDHTKLARQQTRDIKKLVMSFAPHVGVDCHEYSPTSPFGANEQWVDAQDGQFSAMKNANIHPDIRNISEAVFANAIAAAMERRGLRWGAYVTGPSGTDDLVLEETTGDAKIGDSSVALSQAIMFLTETRGIGLADQHWQRRVASGLTMVETIVQTAADRAEEVYTTVENARAKFIASTEDIIVTESARPTNISWQFIEATTGELVDVPVQFLNTTPVVANLTRSRPEAYVFSRAWADVAERLRVTGLDVQTLQVDFRGEVEAFNITSAAVARTKYEGVARTTVTTETVKKEVRIPAGGFWVSTRQKNAAHAFVTLEPEGIDSYATFNVLPVSVGDEYPVYRVTA</sequence>
<feature type="domain" description="Peptidase M14" evidence="3">
    <location>
        <begin position="131"/>
        <end position="417"/>
    </location>
</feature>
<proteinExistence type="inferred from homology"/>
<organism evidence="4 5">
    <name type="scientific">Colletotrichum incanum</name>
    <name type="common">Soybean anthracnose fungus</name>
    <dbReference type="NCBI Taxonomy" id="1573173"/>
    <lineage>
        <taxon>Eukaryota</taxon>
        <taxon>Fungi</taxon>
        <taxon>Dikarya</taxon>
        <taxon>Ascomycota</taxon>
        <taxon>Pezizomycotina</taxon>
        <taxon>Sordariomycetes</taxon>
        <taxon>Hypocreomycetidae</taxon>
        <taxon>Glomerellales</taxon>
        <taxon>Glomerellaceae</taxon>
        <taxon>Colletotrichum</taxon>
        <taxon>Colletotrichum spaethianum species complex</taxon>
    </lineage>
</organism>
<evidence type="ECO:0000256" key="1">
    <source>
        <dbReference type="ARBA" id="ARBA00005988"/>
    </source>
</evidence>
<dbReference type="AlphaFoldDB" id="A0A167E001"/>
<dbReference type="InterPro" id="IPR000834">
    <property type="entry name" value="Peptidase_M14"/>
</dbReference>
<dbReference type="Pfam" id="PF00246">
    <property type="entry name" value="Peptidase_M14"/>
    <property type="match status" value="1"/>
</dbReference>
<keyword evidence="4" id="KW-0645">Protease</keyword>
<protein>
    <submittedName>
        <fullName evidence="4">Carboxypeptidase 2</fullName>
    </submittedName>
</protein>
<evidence type="ECO:0000313" key="4">
    <source>
        <dbReference type="EMBL" id="KZL84545.1"/>
    </source>
</evidence>
<dbReference type="SUPFAM" id="SSF53187">
    <property type="entry name" value="Zn-dependent exopeptidases"/>
    <property type="match status" value="1"/>
</dbReference>
<dbReference type="GO" id="GO:0006508">
    <property type="term" value="P:proteolysis"/>
    <property type="evidence" value="ECO:0007669"/>
    <property type="project" value="InterPro"/>
</dbReference>
<accession>A0A167E001</accession>
<name>A0A167E001_COLIC</name>
<dbReference type="PROSITE" id="PS52035">
    <property type="entry name" value="PEPTIDASE_M14"/>
    <property type="match status" value="1"/>
</dbReference>
<comment type="similarity">
    <text evidence="1 2">Belongs to the peptidase M14 family.</text>
</comment>
<feature type="non-terminal residue" evidence="4">
    <location>
        <position position="1"/>
    </location>
</feature>
<keyword evidence="5" id="KW-1185">Reference proteome</keyword>
<evidence type="ECO:0000259" key="3">
    <source>
        <dbReference type="PROSITE" id="PS52035"/>
    </source>
</evidence>
<dbReference type="EMBL" id="LFIW01000859">
    <property type="protein sequence ID" value="KZL84545.1"/>
    <property type="molecule type" value="Genomic_DNA"/>
</dbReference>
<dbReference type="STRING" id="1573173.A0A167E001"/>
<keyword evidence="4" id="KW-0378">Hydrolase</keyword>
<dbReference type="Proteomes" id="UP000076584">
    <property type="component" value="Unassembled WGS sequence"/>
</dbReference>
<comment type="caution">
    <text evidence="4">The sequence shown here is derived from an EMBL/GenBank/DDBJ whole genome shotgun (WGS) entry which is preliminary data.</text>
</comment>
<reference evidence="4 5" key="1">
    <citation type="submission" date="2015-06" db="EMBL/GenBank/DDBJ databases">
        <title>Survival trade-offs in plant roots during colonization by closely related pathogenic and mutualistic fungi.</title>
        <authorList>
            <person name="Hacquard S."/>
            <person name="Kracher B."/>
            <person name="Hiruma K."/>
            <person name="Weinman A."/>
            <person name="Muench P."/>
            <person name="Garrido Oter R."/>
            <person name="Ver Loren van Themaat E."/>
            <person name="Dallerey J.-F."/>
            <person name="Damm U."/>
            <person name="Henrissat B."/>
            <person name="Lespinet O."/>
            <person name="Thon M."/>
            <person name="Kemen E."/>
            <person name="McHardy A.C."/>
            <person name="Schulze-Lefert P."/>
            <person name="O'Connell R.J."/>
        </authorList>
    </citation>
    <scope>NUCLEOTIDE SEQUENCE [LARGE SCALE GENOMIC DNA]</scope>
    <source>
        <strain evidence="4 5">MAFF 238704</strain>
    </source>
</reference>
<gene>
    <name evidence="4" type="ORF">CI238_05218</name>
</gene>
<dbReference type="GO" id="GO:0008270">
    <property type="term" value="F:zinc ion binding"/>
    <property type="evidence" value="ECO:0007669"/>
    <property type="project" value="InterPro"/>
</dbReference>
<keyword evidence="4" id="KW-0121">Carboxypeptidase</keyword>
<feature type="active site" description="Proton donor/acceptor" evidence="2">
    <location>
        <position position="388"/>
    </location>
</feature>
<evidence type="ECO:0000256" key="2">
    <source>
        <dbReference type="PROSITE-ProRule" id="PRU01379"/>
    </source>
</evidence>
<evidence type="ECO:0000313" key="5">
    <source>
        <dbReference type="Proteomes" id="UP000076584"/>
    </source>
</evidence>
<dbReference type="GO" id="GO:0004181">
    <property type="term" value="F:metallocarboxypeptidase activity"/>
    <property type="evidence" value="ECO:0007669"/>
    <property type="project" value="InterPro"/>
</dbReference>
<dbReference type="Gene3D" id="3.40.630.10">
    <property type="entry name" value="Zn peptidases"/>
    <property type="match status" value="1"/>
</dbReference>